<keyword evidence="3" id="KW-0812">Transmembrane</keyword>
<evidence type="ECO:0000313" key="6">
    <source>
        <dbReference type="Proteomes" id="UP000700596"/>
    </source>
</evidence>
<dbReference type="PANTHER" id="PTHR11360">
    <property type="entry name" value="MONOCARBOXYLATE TRANSPORTER"/>
    <property type="match status" value="1"/>
</dbReference>
<dbReference type="PROSITE" id="PS50850">
    <property type="entry name" value="MFS"/>
    <property type="match status" value="1"/>
</dbReference>
<evidence type="ECO:0000256" key="2">
    <source>
        <dbReference type="ARBA" id="ARBA00006727"/>
    </source>
</evidence>
<dbReference type="EMBL" id="JAGMWT010000011">
    <property type="protein sequence ID" value="KAH7119734.1"/>
    <property type="molecule type" value="Genomic_DNA"/>
</dbReference>
<gene>
    <name evidence="5" type="ORF">B0J11DRAFT_582242</name>
</gene>
<dbReference type="Gene3D" id="1.20.1250.20">
    <property type="entry name" value="MFS general substrate transporter like domains"/>
    <property type="match status" value="2"/>
</dbReference>
<keyword evidence="6" id="KW-1185">Reference proteome</keyword>
<comment type="similarity">
    <text evidence="2">Belongs to the major facilitator superfamily. Monocarboxylate porter (TC 2.A.1.13) family.</text>
</comment>
<evidence type="ECO:0000256" key="3">
    <source>
        <dbReference type="SAM" id="Phobius"/>
    </source>
</evidence>
<feature type="transmembrane region" description="Helical" evidence="3">
    <location>
        <begin position="50"/>
        <end position="71"/>
    </location>
</feature>
<accession>A0A9P9IHG9</accession>
<feature type="transmembrane region" description="Helical" evidence="3">
    <location>
        <begin position="168"/>
        <end position="191"/>
    </location>
</feature>
<feature type="transmembrane region" description="Helical" evidence="3">
    <location>
        <begin position="317"/>
        <end position="337"/>
    </location>
</feature>
<feature type="transmembrane region" description="Helical" evidence="3">
    <location>
        <begin position="369"/>
        <end position="393"/>
    </location>
</feature>
<protein>
    <submittedName>
        <fullName evidence="5">Major facilitator superfamily domain-containing protein</fullName>
    </submittedName>
</protein>
<feature type="transmembrane region" description="Helical" evidence="3">
    <location>
        <begin position="235"/>
        <end position="257"/>
    </location>
</feature>
<feature type="transmembrane region" description="Helical" evidence="3">
    <location>
        <begin position="278"/>
        <end position="297"/>
    </location>
</feature>
<organism evidence="5 6">
    <name type="scientific">Dendryphion nanum</name>
    <dbReference type="NCBI Taxonomy" id="256645"/>
    <lineage>
        <taxon>Eukaryota</taxon>
        <taxon>Fungi</taxon>
        <taxon>Dikarya</taxon>
        <taxon>Ascomycota</taxon>
        <taxon>Pezizomycotina</taxon>
        <taxon>Dothideomycetes</taxon>
        <taxon>Pleosporomycetidae</taxon>
        <taxon>Pleosporales</taxon>
        <taxon>Torulaceae</taxon>
        <taxon>Dendryphion</taxon>
    </lineage>
</organism>
<comment type="caution">
    <text evidence="5">The sequence shown here is derived from an EMBL/GenBank/DDBJ whole genome shotgun (WGS) entry which is preliminary data.</text>
</comment>
<feature type="transmembrane region" description="Helical" evidence="3">
    <location>
        <begin position="433"/>
        <end position="461"/>
    </location>
</feature>
<dbReference type="AlphaFoldDB" id="A0A9P9IHG9"/>
<dbReference type="Pfam" id="PF07690">
    <property type="entry name" value="MFS_1"/>
    <property type="match status" value="1"/>
</dbReference>
<name>A0A9P9IHG9_9PLEO</name>
<keyword evidence="3" id="KW-1133">Transmembrane helix</keyword>
<feature type="transmembrane region" description="Helical" evidence="3">
    <location>
        <begin position="405"/>
        <end position="427"/>
    </location>
</feature>
<dbReference type="SUPFAM" id="SSF103473">
    <property type="entry name" value="MFS general substrate transporter"/>
    <property type="match status" value="1"/>
</dbReference>
<comment type="subcellular location">
    <subcellularLocation>
        <location evidence="1">Membrane</location>
        <topology evidence="1">Multi-pass membrane protein</topology>
    </subcellularLocation>
</comment>
<feature type="transmembrane region" description="Helical" evidence="3">
    <location>
        <begin position="145"/>
        <end position="162"/>
    </location>
</feature>
<dbReference type="InterPro" id="IPR020846">
    <property type="entry name" value="MFS_dom"/>
</dbReference>
<dbReference type="GO" id="GO:0016020">
    <property type="term" value="C:membrane"/>
    <property type="evidence" value="ECO:0007669"/>
    <property type="project" value="UniProtKB-SubCell"/>
</dbReference>
<evidence type="ECO:0000256" key="1">
    <source>
        <dbReference type="ARBA" id="ARBA00004141"/>
    </source>
</evidence>
<dbReference type="Proteomes" id="UP000700596">
    <property type="component" value="Unassembled WGS sequence"/>
</dbReference>
<keyword evidence="3" id="KW-0472">Membrane</keyword>
<dbReference type="InterPro" id="IPR036259">
    <property type="entry name" value="MFS_trans_sf"/>
</dbReference>
<dbReference type="GO" id="GO:0022857">
    <property type="term" value="F:transmembrane transporter activity"/>
    <property type="evidence" value="ECO:0007669"/>
    <property type="project" value="InterPro"/>
</dbReference>
<dbReference type="OrthoDB" id="6509908at2759"/>
<dbReference type="InterPro" id="IPR050327">
    <property type="entry name" value="Proton-linked_MCT"/>
</dbReference>
<proteinExistence type="inferred from homology"/>
<feature type="transmembrane region" description="Helical" evidence="3">
    <location>
        <begin position="344"/>
        <end position="363"/>
    </location>
</feature>
<feature type="transmembrane region" description="Helical" evidence="3">
    <location>
        <begin position="91"/>
        <end position="113"/>
    </location>
</feature>
<sequence length="470" mass="51207">MKFFLDTIARVSSKSKLAVMKFEFGFEKKDDSEVGSFETQRSKREWHKEAWLTVIGSSLVYFSTFGIINSFGFFQEYYKNHNLASTPASTISFIGTLQITLMNLLAAPAGSLFDCYGLKVISHFQILNFFSLRPHEYDVNISQHLYIFSAIGCSGGLLALSFSHPETLWQPFLIQGVLLGIAIAFGSQPALVVAGQHFARHRALVMGIVAASGSVGGVCFPIIFAKLMPQIGFAWTLRVVAAVIGVCYVIAFFISWTKMPTRPLQLQALFDFKGFADSRYFVLAIGAFLAMLGQFVPYYYMSSYCVVANPTSKAKDYLLPLMNASSILGRMVGGLVADETGPTNIVYPMTILSGVQCLGMWLVTSEVGVLVAFVILYGFCSGVFIAVLPVIVAQISPEEKLGGRIGALYTVLAIAQLVGSPIGGVLIRQKSDFAYGFAGLIGFGGTTLLGGGIVIFISRFLQDRNLKSKY</sequence>
<evidence type="ECO:0000259" key="4">
    <source>
        <dbReference type="PROSITE" id="PS50850"/>
    </source>
</evidence>
<reference evidence="5" key="1">
    <citation type="journal article" date="2021" name="Nat. Commun.">
        <title>Genetic determinants of endophytism in the Arabidopsis root mycobiome.</title>
        <authorList>
            <person name="Mesny F."/>
            <person name="Miyauchi S."/>
            <person name="Thiergart T."/>
            <person name="Pickel B."/>
            <person name="Atanasova L."/>
            <person name="Karlsson M."/>
            <person name="Huettel B."/>
            <person name="Barry K.W."/>
            <person name="Haridas S."/>
            <person name="Chen C."/>
            <person name="Bauer D."/>
            <person name="Andreopoulos W."/>
            <person name="Pangilinan J."/>
            <person name="LaButti K."/>
            <person name="Riley R."/>
            <person name="Lipzen A."/>
            <person name="Clum A."/>
            <person name="Drula E."/>
            <person name="Henrissat B."/>
            <person name="Kohler A."/>
            <person name="Grigoriev I.V."/>
            <person name="Martin F.M."/>
            <person name="Hacquard S."/>
        </authorList>
    </citation>
    <scope>NUCLEOTIDE SEQUENCE</scope>
    <source>
        <strain evidence="5">MPI-CAGE-CH-0243</strain>
    </source>
</reference>
<dbReference type="InterPro" id="IPR011701">
    <property type="entry name" value="MFS"/>
</dbReference>
<evidence type="ECO:0000313" key="5">
    <source>
        <dbReference type="EMBL" id="KAH7119734.1"/>
    </source>
</evidence>
<feature type="domain" description="Major facilitator superfamily (MFS) profile" evidence="4">
    <location>
        <begin position="279"/>
        <end position="470"/>
    </location>
</feature>
<feature type="transmembrane region" description="Helical" evidence="3">
    <location>
        <begin position="203"/>
        <end position="223"/>
    </location>
</feature>
<dbReference type="PANTHER" id="PTHR11360:SF281">
    <property type="entry name" value="ASPYRIDONES EFFLUX PROTEIN APDF-RELATED"/>
    <property type="match status" value="1"/>
</dbReference>